<dbReference type="InterPro" id="IPR008042">
    <property type="entry name" value="Retrotrans_Pao"/>
</dbReference>
<dbReference type="CDD" id="cd01644">
    <property type="entry name" value="RT_pepA17"/>
    <property type="match status" value="1"/>
</dbReference>
<dbReference type="InterPro" id="IPR040676">
    <property type="entry name" value="DUF5641"/>
</dbReference>
<dbReference type="Gene3D" id="2.40.70.10">
    <property type="entry name" value="Acid Proteases"/>
    <property type="match status" value="1"/>
</dbReference>
<dbReference type="SMART" id="SM00343">
    <property type="entry name" value="ZnF_C2HC"/>
    <property type="match status" value="1"/>
</dbReference>
<dbReference type="InterPro" id="IPR012337">
    <property type="entry name" value="RNaseH-like_sf"/>
</dbReference>
<dbReference type="InterPro" id="IPR036397">
    <property type="entry name" value="RNaseH_sf"/>
</dbReference>
<sequence>MTEKKIKEKVKKRERIVASLQRHAQFLGSFNPDIHTGEVQSRLDKIEAKFEEFEEVQEEIAELDAEGIYEEDCTTAYEEFEKLYYRLRAALLAKLPSEETAVELNNTLARNGQHVGAHTGVRLPQISLPEFDGDYKGWLSFKSTYVSLIHDSAELSDVQKFHYLKSALKGEAAKLIESLTLTNDNYGIAWSTITKRYSNEYLLKKRHLQALMEYPKVERESSAALHAVVDEFEQRLKILKQLGEKTDEWGAMIVHWMCSKLDTKTLQLWEDHAASTKDPTFTILVNFLEKRTRVLEAVSSNVELKGSSQKMETKRQKVIVHSATDGDRNGPACCCCGESHFLGRCGKFLKLALKERLQFINSKRLCSNCLKSGHWVRDCSSKFSCRDCGKKHNSLIHPGFPLSSSGVGSCDHPVSKPEKTRNEKSVATNVMTNEVEPEDEDDQGAVGTYNVGTKGGKISNVLLSTVVLVIRDQHGGKQMARALLDNGSQANIMSERLCQMLNLKRRTINVPISGVGEAETRARFLVNTTVSSRVQNFAVGMEFLVLQKVTSELPSAHIPVEHWKIPKDIQLADPNFNISNRIDLLIGAEHFYRFLFERDTKRITLGPGLPTLINSVFGWIVTGKVSEASSKAVSCCVAAAPDNLEAQLHRFWEVESNENRPAWSREEQDCDDHFQRTFSRTKEGRYVVRLPKHVNFDQMLGESRTMALSRFKRLEQQLGWNTEKRLQYNAFMQEYLDLGHMKEVSEAELLQETSVSSTRKAYYLPHHAVFKETSTTTKVRVVFDGSARTDSGYSLNDALLKGPVIQDELLSLLLRFRKHEVALVGDVEKMYRQVQVHEEDISLQRIFFRFSADEPIKVYQLSTVTYGLTPSSFLAIRALHQLAADEGTAYADAAEAIVDDFYVDDYIGGAASVDEAIQLQQNLDTLMKKGGFALRKWCSNRPEVLARIPVDQLGTNLSISFEISPDEHVKTLGITWEPGTDQLRFLYDIIESEQTWTRRSILSSIAKLFDPLGLIAPVIVVSKILMQELALLHTGWDAPVPVHIEEKWKAFHSQLDKITEMRVSRFAFVSNWVDIQFHCFADASTLAYGACLYVRTMDAAGNVRIELLSSKSRVAPLKRLTLPRLELCAAKEAAVLHSKVTKAFSTQNARSFFWSDSTIVLHWLRSPPNTWQTFVANRVSAIQTTTYPHSWRHIAGKQNPADLVSRGMSVDEFLDSQLWKEGPPWLRNDEDGWPNLGENCTLSEEHLEVRKTVHTIMVAEPPNELFSLRSSLPSLLRVVANCRRFAHNCRYPNARKSSVALTPEEIHSAKMALTRIAQIERFPEELKALQRQQRISNKSSLKRLFPFLDNEGVLRVGGRLRFSNESYAISSYSSFTPRTSTVAHNSHWQKYGRNFGRYTVNESSTLRFPMGQLPSGRVRPGRPFLITGVDYCGPFHLKPPRRNTAPLKVKELSHQGIKWQFIPPRAPNFGGLWEAAVRSVKTALKKEVGLQQLSYENFTTLMVQITATLNSRPLSPLSDDPTEFEALTPAHFLIGSAMKSLPEPNLMTVPTNRLDHYQQTQQMFQRFWQRWSKQYLTQLQVTTTNLPISPIQIGGIVVLREDNLPPLCWPLARIISLHPGSDRILKELRRCSSPPPVGNSEQDLTRVSIPPSMCGELHQAEATLIDMSPVGLLVVGYKVTTCVPSPTAADRSRENNRKLELPADACGWNAGWLAGWSES</sequence>
<reference evidence="2" key="2">
    <citation type="submission" date="2025-05" db="UniProtKB">
        <authorList>
            <consortium name="EnsemblMetazoa"/>
        </authorList>
    </citation>
    <scope>IDENTIFICATION</scope>
    <source>
        <strain evidence="2">Foshan</strain>
    </source>
</reference>
<protein>
    <recommendedName>
        <fullName evidence="1">CCHC-type domain-containing protein</fullName>
    </recommendedName>
</protein>
<name>A0ABM1ZV01_AEDAL</name>
<dbReference type="InterPro" id="IPR005312">
    <property type="entry name" value="DUF1759"/>
</dbReference>
<evidence type="ECO:0000313" key="3">
    <source>
        <dbReference type="Proteomes" id="UP000069940"/>
    </source>
</evidence>
<dbReference type="Pfam" id="PF03564">
    <property type="entry name" value="DUF1759"/>
    <property type="match status" value="1"/>
</dbReference>
<reference evidence="3" key="1">
    <citation type="journal article" date="2015" name="Proc. Natl. Acad. Sci. U.S.A.">
        <title>Genome sequence of the Asian Tiger mosquito, Aedes albopictus, reveals insights into its biology, genetics, and evolution.</title>
        <authorList>
            <person name="Chen X.G."/>
            <person name="Jiang X."/>
            <person name="Gu J."/>
            <person name="Xu M."/>
            <person name="Wu Y."/>
            <person name="Deng Y."/>
            <person name="Zhang C."/>
            <person name="Bonizzoni M."/>
            <person name="Dermauw W."/>
            <person name="Vontas J."/>
            <person name="Armbruster P."/>
            <person name="Huang X."/>
            <person name="Yang Y."/>
            <person name="Zhang H."/>
            <person name="He W."/>
            <person name="Peng H."/>
            <person name="Liu Y."/>
            <person name="Wu K."/>
            <person name="Chen J."/>
            <person name="Lirakis M."/>
            <person name="Topalis P."/>
            <person name="Van Leeuwen T."/>
            <person name="Hall A.B."/>
            <person name="Jiang X."/>
            <person name="Thorpe C."/>
            <person name="Mueller R.L."/>
            <person name="Sun C."/>
            <person name="Waterhouse R.M."/>
            <person name="Yan G."/>
            <person name="Tu Z.J."/>
            <person name="Fang X."/>
            <person name="James A.A."/>
        </authorList>
    </citation>
    <scope>NUCLEOTIDE SEQUENCE [LARGE SCALE GENOMIC DNA]</scope>
    <source>
        <strain evidence="3">Foshan</strain>
    </source>
</reference>
<dbReference type="PANTHER" id="PTHR47331">
    <property type="entry name" value="PHD-TYPE DOMAIN-CONTAINING PROTEIN"/>
    <property type="match status" value="1"/>
</dbReference>
<feature type="domain" description="CCHC-type" evidence="1">
    <location>
        <begin position="365"/>
        <end position="381"/>
    </location>
</feature>
<dbReference type="InterPro" id="IPR043502">
    <property type="entry name" value="DNA/RNA_pol_sf"/>
</dbReference>
<dbReference type="InterPro" id="IPR036875">
    <property type="entry name" value="Znf_CCHC_sf"/>
</dbReference>
<dbReference type="CDD" id="cd00303">
    <property type="entry name" value="retropepsin_like"/>
    <property type="match status" value="1"/>
</dbReference>
<dbReference type="SUPFAM" id="SSF53098">
    <property type="entry name" value="Ribonuclease H-like"/>
    <property type="match status" value="1"/>
</dbReference>
<dbReference type="SUPFAM" id="SSF57756">
    <property type="entry name" value="Retrovirus zinc finger-like domains"/>
    <property type="match status" value="1"/>
</dbReference>
<dbReference type="Pfam" id="PF18701">
    <property type="entry name" value="DUF5641"/>
    <property type="match status" value="1"/>
</dbReference>
<dbReference type="SUPFAM" id="SSF56672">
    <property type="entry name" value="DNA/RNA polymerases"/>
    <property type="match status" value="1"/>
</dbReference>
<evidence type="ECO:0000313" key="2">
    <source>
        <dbReference type="EnsemblMetazoa" id="AALFPA23_021897.P32429"/>
    </source>
</evidence>
<dbReference type="Pfam" id="PF05380">
    <property type="entry name" value="Peptidase_A17"/>
    <property type="match status" value="1"/>
</dbReference>
<dbReference type="EnsemblMetazoa" id="AALFPA23_021897.R32429">
    <property type="protein sequence ID" value="AALFPA23_021897.P32429"/>
    <property type="gene ID" value="AALFPA23_021897"/>
</dbReference>
<dbReference type="PANTHER" id="PTHR47331:SF1">
    <property type="entry name" value="GAG-LIKE PROTEIN"/>
    <property type="match status" value="1"/>
</dbReference>
<dbReference type="GeneID" id="134286872"/>
<keyword evidence="3" id="KW-1185">Reference proteome</keyword>
<proteinExistence type="predicted"/>
<dbReference type="Proteomes" id="UP000069940">
    <property type="component" value="Unassembled WGS sequence"/>
</dbReference>
<accession>A0ABM1ZV01</accession>
<dbReference type="RefSeq" id="XP_062704547.1">
    <property type="nucleotide sequence ID" value="XM_062848563.1"/>
</dbReference>
<dbReference type="InterPro" id="IPR001878">
    <property type="entry name" value="Znf_CCHC"/>
</dbReference>
<organism evidence="2 3">
    <name type="scientific">Aedes albopictus</name>
    <name type="common">Asian tiger mosquito</name>
    <name type="synonym">Stegomyia albopicta</name>
    <dbReference type="NCBI Taxonomy" id="7160"/>
    <lineage>
        <taxon>Eukaryota</taxon>
        <taxon>Metazoa</taxon>
        <taxon>Ecdysozoa</taxon>
        <taxon>Arthropoda</taxon>
        <taxon>Hexapoda</taxon>
        <taxon>Insecta</taxon>
        <taxon>Pterygota</taxon>
        <taxon>Neoptera</taxon>
        <taxon>Endopterygota</taxon>
        <taxon>Diptera</taxon>
        <taxon>Nematocera</taxon>
        <taxon>Culicoidea</taxon>
        <taxon>Culicidae</taxon>
        <taxon>Culicinae</taxon>
        <taxon>Aedini</taxon>
        <taxon>Aedes</taxon>
        <taxon>Stegomyia</taxon>
    </lineage>
</organism>
<dbReference type="Gene3D" id="3.30.420.10">
    <property type="entry name" value="Ribonuclease H-like superfamily/Ribonuclease H"/>
    <property type="match status" value="1"/>
</dbReference>
<evidence type="ECO:0000259" key="1">
    <source>
        <dbReference type="SMART" id="SM00343"/>
    </source>
</evidence>
<dbReference type="InterPro" id="IPR021109">
    <property type="entry name" value="Peptidase_aspartic_dom_sf"/>
</dbReference>